<evidence type="ECO:0000256" key="2">
    <source>
        <dbReference type="SAM" id="Phobius"/>
    </source>
</evidence>
<evidence type="ECO:0000256" key="1">
    <source>
        <dbReference type="SAM" id="MobiDB-lite"/>
    </source>
</evidence>
<dbReference type="Proteomes" id="UP000000646">
    <property type="component" value="Chromosome"/>
</dbReference>
<dbReference type="HOGENOM" id="CLU_094491_0_0_7"/>
<keyword evidence="2" id="KW-0472">Membrane</keyword>
<keyword evidence="2" id="KW-0812">Transmembrane</keyword>
<dbReference type="Pfam" id="PF13103">
    <property type="entry name" value="TonB_2"/>
    <property type="match status" value="1"/>
</dbReference>
<dbReference type="KEGG" id="cjj:CJJ81176_0146"/>
<accession>A0A0H3P9A2</accession>
<proteinExistence type="predicted"/>
<evidence type="ECO:0000313" key="4">
    <source>
        <dbReference type="Proteomes" id="UP000000646"/>
    </source>
</evidence>
<dbReference type="eggNOG" id="COG0810">
    <property type="taxonomic scope" value="Bacteria"/>
</dbReference>
<sequence length="259" mass="29209">MKNYGLSNLNSFLLALAIYISIVILVFFRLVSEVEPAIQYTDIKDSFVDIELAEPSKQVITQSNTPKEIQKPTEQVDIEKLFAQTTNKTVKTEDIDQKASNFNELFGNIKEIQEEKTTKIQSSAKSGASSAPKPQASELVKQLNDSLLQEESSTQGQSTKAQKIGIYDEFLGKVVRIITQRWTQYYPNSEKISVKVKIFIDENGKFGYTSVEKSGNPLYDAKVAEFLESQKGKFITYPPQNKNISITMNLRDEAKVKND</sequence>
<dbReference type="SUPFAM" id="SSF74653">
    <property type="entry name" value="TolA/TonB C-terminal domain"/>
    <property type="match status" value="1"/>
</dbReference>
<dbReference type="EMBL" id="CP000538">
    <property type="protein sequence ID" value="EAQ71987.2"/>
    <property type="molecule type" value="Genomic_DNA"/>
</dbReference>
<feature type="transmembrane region" description="Helical" evidence="2">
    <location>
        <begin position="12"/>
        <end position="31"/>
    </location>
</feature>
<dbReference type="AlphaFoldDB" id="A0A0H3P9A2"/>
<dbReference type="RefSeq" id="WP_002868764.1">
    <property type="nucleotide sequence ID" value="NC_008787.1"/>
</dbReference>
<protein>
    <submittedName>
        <fullName evidence="3">TonB domain protein</fullName>
    </submittedName>
</protein>
<organism evidence="3 4">
    <name type="scientific">Campylobacter jejuni subsp. jejuni serotype O:23/36 (strain 81-176)</name>
    <dbReference type="NCBI Taxonomy" id="354242"/>
    <lineage>
        <taxon>Bacteria</taxon>
        <taxon>Pseudomonadati</taxon>
        <taxon>Campylobacterota</taxon>
        <taxon>Epsilonproteobacteria</taxon>
        <taxon>Campylobacterales</taxon>
        <taxon>Campylobacteraceae</taxon>
        <taxon>Campylobacter</taxon>
    </lineage>
</organism>
<keyword evidence="2" id="KW-1133">Transmembrane helix</keyword>
<gene>
    <name evidence="3" type="ordered locus">CJJ81176_0146</name>
</gene>
<feature type="region of interest" description="Disordered" evidence="1">
    <location>
        <begin position="117"/>
        <end position="136"/>
    </location>
</feature>
<feature type="compositionally biased region" description="Low complexity" evidence="1">
    <location>
        <begin position="121"/>
        <end position="136"/>
    </location>
</feature>
<evidence type="ECO:0000313" key="3">
    <source>
        <dbReference type="EMBL" id="EAQ71987.2"/>
    </source>
</evidence>
<name>A0A0H3P9A2_CAMJJ</name>
<reference evidence="4" key="1">
    <citation type="submission" date="2006-12" db="EMBL/GenBank/DDBJ databases">
        <authorList>
            <person name="Fouts D.E."/>
            <person name="Nelson K.E."/>
            <person name="Sebastian Y."/>
        </authorList>
    </citation>
    <scope>NUCLEOTIDE SEQUENCE [LARGE SCALE GENOMIC DNA]</scope>
    <source>
        <strain evidence="4">81-176</strain>
    </source>
</reference>